<dbReference type="PANTHER" id="PTHR47718">
    <property type="entry name" value="OS01G0519700 PROTEIN"/>
    <property type="match status" value="1"/>
</dbReference>
<evidence type="ECO:0000313" key="5">
    <source>
        <dbReference type="Proteomes" id="UP000289738"/>
    </source>
</evidence>
<dbReference type="STRING" id="3818.A0A445DX92"/>
<evidence type="ECO:0000259" key="3">
    <source>
        <dbReference type="PROSITE" id="PS50966"/>
    </source>
</evidence>
<comment type="caution">
    <text evidence="4">The sequence shown here is derived from an EMBL/GenBank/DDBJ whole genome shotgun (WGS) entry which is preliminary data.</text>
</comment>
<sequence>MSFIRDMANVMGFGISKGDSGKDDNGRVIRRRFFCNKAGLRISAYNYIEKIKREKIVDGDANAAIIYLEGKAVSNSMCMARYNLANNNMLANLFWADGGSRVDYQHFGDVLSFDSTYKKNKYRRPLVIFSGSNNHMKTTIFWFGLVLDESIRSYTWLLENLLEVMCNKKPSVIVTDGCDSMRAAIKAVFPEATHRLCAWHVEKNVTSRGPLQVSVRSKVHRSTTMVYTVEDYNIPGKPLALLYDRAVNRVQCPCQFWLQKGYPCQHMFFVLKHEHAREIPSSERGFLLCQGALHSASQWFSFVAARSPSLFNRAMSGIRALCEQIEAACDQKGPLTKERDTPSVKDPVVVKTKEAPWIKKMSGRKRRCSMCRKARHTKRHCTKKSGVNMQADPQVDEKAVKLGSKGSSPTENAKGRCDTSKVLPPKAGELVDDSDVEESMFRPNEGGQTRHTRFESWDSVLPMCFNNDNCVKIEEMMHDIIRVTERLASNPRQV</sequence>
<keyword evidence="1" id="KW-0863">Zinc-finger</keyword>
<keyword evidence="1" id="KW-0862">Zinc</keyword>
<reference evidence="4 5" key="1">
    <citation type="submission" date="2019-01" db="EMBL/GenBank/DDBJ databases">
        <title>Sequencing of cultivated peanut Arachis hypogaea provides insights into genome evolution and oil improvement.</title>
        <authorList>
            <person name="Chen X."/>
        </authorList>
    </citation>
    <scope>NUCLEOTIDE SEQUENCE [LARGE SCALE GENOMIC DNA]</scope>
    <source>
        <strain evidence="5">cv. Fuhuasheng</strain>
        <tissue evidence="4">Leaves</tissue>
    </source>
</reference>
<dbReference type="PANTHER" id="PTHR47718:SF13">
    <property type="entry name" value="OS09G0290500 PROTEIN"/>
    <property type="match status" value="1"/>
</dbReference>
<evidence type="ECO:0000256" key="2">
    <source>
        <dbReference type="SAM" id="MobiDB-lite"/>
    </source>
</evidence>
<evidence type="ECO:0000313" key="4">
    <source>
        <dbReference type="EMBL" id="RYR67815.1"/>
    </source>
</evidence>
<feature type="region of interest" description="Disordered" evidence="2">
    <location>
        <begin position="401"/>
        <end position="427"/>
    </location>
</feature>
<protein>
    <recommendedName>
        <fullName evidence="3">SWIM-type domain-containing protein</fullName>
    </recommendedName>
</protein>
<keyword evidence="5" id="KW-1185">Reference proteome</keyword>
<organism evidence="4 5">
    <name type="scientific">Arachis hypogaea</name>
    <name type="common">Peanut</name>
    <dbReference type="NCBI Taxonomy" id="3818"/>
    <lineage>
        <taxon>Eukaryota</taxon>
        <taxon>Viridiplantae</taxon>
        <taxon>Streptophyta</taxon>
        <taxon>Embryophyta</taxon>
        <taxon>Tracheophyta</taxon>
        <taxon>Spermatophyta</taxon>
        <taxon>Magnoliopsida</taxon>
        <taxon>eudicotyledons</taxon>
        <taxon>Gunneridae</taxon>
        <taxon>Pentapetalae</taxon>
        <taxon>rosids</taxon>
        <taxon>fabids</taxon>
        <taxon>Fabales</taxon>
        <taxon>Fabaceae</taxon>
        <taxon>Papilionoideae</taxon>
        <taxon>50 kb inversion clade</taxon>
        <taxon>dalbergioids sensu lato</taxon>
        <taxon>Dalbergieae</taxon>
        <taxon>Pterocarpus clade</taxon>
        <taxon>Arachis</taxon>
    </lineage>
</organism>
<proteinExistence type="predicted"/>
<keyword evidence="1" id="KW-0479">Metal-binding</keyword>
<dbReference type="PROSITE" id="PS50966">
    <property type="entry name" value="ZF_SWIM"/>
    <property type="match status" value="1"/>
</dbReference>
<dbReference type="InterPro" id="IPR018289">
    <property type="entry name" value="MULE_transposase_dom"/>
</dbReference>
<dbReference type="GO" id="GO:0008270">
    <property type="term" value="F:zinc ion binding"/>
    <property type="evidence" value="ECO:0007669"/>
    <property type="project" value="UniProtKB-KW"/>
</dbReference>
<dbReference type="Pfam" id="PF10551">
    <property type="entry name" value="MULE"/>
    <property type="match status" value="1"/>
</dbReference>
<gene>
    <name evidence="4" type="ORF">Ahy_A03g014249</name>
</gene>
<dbReference type="EMBL" id="SDMP01000003">
    <property type="protein sequence ID" value="RYR67815.1"/>
    <property type="molecule type" value="Genomic_DNA"/>
</dbReference>
<dbReference type="Proteomes" id="UP000289738">
    <property type="component" value="Chromosome A03"/>
</dbReference>
<dbReference type="AlphaFoldDB" id="A0A445DX92"/>
<evidence type="ECO:0000256" key="1">
    <source>
        <dbReference type="PROSITE-ProRule" id="PRU00325"/>
    </source>
</evidence>
<accession>A0A445DX92</accession>
<dbReference type="InterPro" id="IPR007527">
    <property type="entry name" value="Znf_SWIM"/>
</dbReference>
<feature type="domain" description="SWIM-type" evidence="3">
    <location>
        <begin position="243"/>
        <end position="275"/>
    </location>
</feature>
<name>A0A445DX92_ARAHY</name>